<dbReference type="AlphaFoldDB" id="A0AAV4S612"/>
<name>A0AAV4S612_CAEEX</name>
<gene>
    <name evidence="1" type="ORF">CEXT_294211</name>
</gene>
<dbReference type="EMBL" id="BPLR01008951">
    <property type="protein sequence ID" value="GIY28521.1"/>
    <property type="molecule type" value="Genomic_DNA"/>
</dbReference>
<proteinExistence type="predicted"/>
<organism evidence="1 2">
    <name type="scientific">Caerostris extrusa</name>
    <name type="common">Bark spider</name>
    <name type="synonym">Caerostris bankana</name>
    <dbReference type="NCBI Taxonomy" id="172846"/>
    <lineage>
        <taxon>Eukaryota</taxon>
        <taxon>Metazoa</taxon>
        <taxon>Ecdysozoa</taxon>
        <taxon>Arthropoda</taxon>
        <taxon>Chelicerata</taxon>
        <taxon>Arachnida</taxon>
        <taxon>Araneae</taxon>
        <taxon>Araneomorphae</taxon>
        <taxon>Entelegynae</taxon>
        <taxon>Araneoidea</taxon>
        <taxon>Araneidae</taxon>
        <taxon>Caerostris</taxon>
    </lineage>
</organism>
<comment type="caution">
    <text evidence="1">The sequence shown here is derived from an EMBL/GenBank/DDBJ whole genome shotgun (WGS) entry which is preliminary data.</text>
</comment>
<dbReference type="Proteomes" id="UP001054945">
    <property type="component" value="Unassembled WGS sequence"/>
</dbReference>
<evidence type="ECO:0000313" key="1">
    <source>
        <dbReference type="EMBL" id="GIY28521.1"/>
    </source>
</evidence>
<reference evidence="1 2" key="1">
    <citation type="submission" date="2021-06" db="EMBL/GenBank/DDBJ databases">
        <title>Caerostris extrusa draft genome.</title>
        <authorList>
            <person name="Kono N."/>
            <person name="Arakawa K."/>
        </authorList>
    </citation>
    <scope>NUCLEOTIDE SEQUENCE [LARGE SCALE GENOMIC DNA]</scope>
</reference>
<protein>
    <submittedName>
        <fullName evidence="1">Uncharacterized protein</fullName>
    </submittedName>
</protein>
<keyword evidence="2" id="KW-1185">Reference proteome</keyword>
<evidence type="ECO:0000313" key="2">
    <source>
        <dbReference type="Proteomes" id="UP001054945"/>
    </source>
</evidence>
<accession>A0AAV4S612</accession>
<sequence length="125" mass="14106">MHRSARIRHRRLNGLLPSNTPFQIVEGGLSVFGIDRLMTQAKWSVSRAKGEGLGRLFADLLIPMHRSAWIRRRRLNGLLPSNPPHPPLQIVGVFVCVLYQPISDTSEMVCFQGKGVKMVCFQGRE</sequence>